<feature type="domain" description="CBS" evidence="3">
    <location>
        <begin position="114"/>
        <end position="170"/>
    </location>
</feature>
<evidence type="ECO:0000256" key="1">
    <source>
        <dbReference type="ARBA" id="ARBA00023122"/>
    </source>
</evidence>
<reference evidence="4" key="1">
    <citation type="journal article" date="2005" name="Environ. Microbiol.">
        <title>Genetic and functional properties of uncultivated thermophilic crenarchaeotes from a subsurface gold mine as revealed by analysis of genome fragments.</title>
        <authorList>
            <person name="Nunoura T."/>
            <person name="Hirayama H."/>
            <person name="Takami H."/>
            <person name="Oida H."/>
            <person name="Nishi S."/>
            <person name="Shimamura S."/>
            <person name="Suzuki Y."/>
            <person name="Inagaki F."/>
            <person name="Takai K."/>
            <person name="Nealson K.H."/>
            <person name="Horikoshi K."/>
        </authorList>
    </citation>
    <scope>NUCLEOTIDE SEQUENCE</scope>
</reference>
<dbReference type="PANTHER" id="PTHR43080:SF2">
    <property type="entry name" value="CBS DOMAIN-CONTAINING PROTEIN"/>
    <property type="match status" value="1"/>
</dbReference>
<evidence type="ECO:0000256" key="2">
    <source>
        <dbReference type="PROSITE-ProRule" id="PRU00703"/>
    </source>
</evidence>
<evidence type="ECO:0000313" key="4">
    <source>
        <dbReference type="EMBL" id="BAL58153.1"/>
    </source>
</evidence>
<dbReference type="Pfam" id="PF00571">
    <property type="entry name" value="CBS"/>
    <property type="match status" value="2"/>
</dbReference>
<dbReference type="InterPro" id="IPR046342">
    <property type="entry name" value="CBS_dom_sf"/>
</dbReference>
<keyword evidence="1 2" id="KW-0129">CBS domain</keyword>
<dbReference type="EMBL" id="AP011794">
    <property type="protein sequence ID" value="BAL58153.1"/>
    <property type="molecule type" value="Genomic_DNA"/>
</dbReference>
<dbReference type="PANTHER" id="PTHR43080">
    <property type="entry name" value="CBS DOMAIN-CONTAINING PROTEIN CBSX3, MITOCHONDRIAL"/>
    <property type="match status" value="1"/>
</dbReference>
<evidence type="ECO:0000259" key="3">
    <source>
        <dbReference type="PROSITE" id="PS51371"/>
    </source>
</evidence>
<dbReference type="PROSITE" id="PS51371">
    <property type="entry name" value="CBS"/>
    <property type="match status" value="2"/>
</dbReference>
<accession>H5SPR7</accession>
<dbReference type="Gene3D" id="3.10.580.10">
    <property type="entry name" value="CBS-domain"/>
    <property type="match status" value="1"/>
</dbReference>
<feature type="domain" description="CBS" evidence="3">
    <location>
        <begin position="49"/>
        <end position="105"/>
    </location>
</feature>
<reference evidence="4" key="2">
    <citation type="journal article" date="2012" name="PLoS ONE">
        <title>A Deeply Branching Thermophilic Bacterium with an Ancient Acetyl-CoA Pathway Dominates a Subsurface Ecosystem.</title>
        <authorList>
            <person name="Takami H."/>
            <person name="Noguchi H."/>
            <person name="Takaki Y."/>
            <person name="Uchiyama I."/>
            <person name="Toyoda A."/>
            <person name="Nishi S."/>
            <person name="Chee G.-J."/>
            <person name="Arai W."/>
            <person name="Nunoura T."/>
            <person name="Itoh T."/>
            <person name="Hattori M."/>
            <person name="Takai K."/>
        </authorList>
    </citation>
    <scope>NUCLEOTIDE SEQUENCE</scope>
</reference>
<sequence>MRCPSCGHENLPGVEVCEQCLHDLMGLDLPQPREGLQKHLMEDPIHVLPLRPPVTVSPDDPVGRALDLMRQHRIGSVLVVEGGKLVGIFTERGALLQLVGTSADVKTLRMREVMTPDPVVLHEDDTLAFALHQMSIGEFRRLPVVRSDGRPVGVVSIKDILRYIFTLCRS</sequence>
<gene>
    <name evidence="4" type="ORF">HGMM_F54F02C36</name>
</gene>
<proteinExistence type="predicted"/>
<dbReference type="InterPro" id="IPR051257">
    <property type="entry name" value="Diverse_CBS-Domain"/>
</dbReference>
<name>H5SPR7_9BACT</name>
<dbReference type="SUPFAM" id="SSF54631">
    <property type="entry name" value="CBS-domain pair"/>
    <property type="match status" value="1"/>
</dbReference>
<organism evidence="4">
    <name type="scientific">uncultured Acidobacteriota bacterium</name>
    <dbReference type="NCBI Taxonomy" id="171953"/>
    <lineage>
        <taxon>Bacteria</taxon>
        <taxon>Pseudomonadati</taxon>
        <taxon>Acidobacteriota</taxon>
        <taxon>environmental samples</taxon>
    </lineage>
</organism>
<dbReference type="AlphaFoldDB" id="H5SPR7"/>
<dbReference type="SMART" id="SM00116">
    <property type="entry name" value="CBS"/>
    <property type="match status" value="2"/>
</dbReference>
<protein>
    <submittedName>
        <fullName evidence="4">CBS domain containing protein</fullName>
    </submittedName>
</protein>
<dbReference type="InterPro" id="IPR000644">
    <property type="entry name" value="CBS_dom"/>
</dbReference>